<feature type="compositionally biased region" description="Basic and acidic residues" evidence="1">
    <location>
        <begin position="12"/>
        <end position="32"/>
    </location>
</feature>
<feature type="region of interest" description="Disordered" evidence="1">
    <location>
        <begin position="1"/>
        <end position="63"/>
    </location>
</feature>
<feature type="region of interest" description="Disordered" evidence="1">
    <location>
        <begin position="116"/>
        <end position="136"/>
    </location>
</feature>
<organism evidence="2 3">
    <name type="scientific">Colocasia esculenta</name>
    <name type="common">Wild taro</name>
    <name type="synonym">Arum esculentum</name>
    <dbReference type="NCBI Taxonomy" id="4460"/>
    <lineage>
        <taxon>Eukaryota</taxon>
        <taxon>Viridiplantae</taxon>
        <taxon>Streptophyta</taxon>
        <taxon>Embryophyta</taxon>
        <taxon>Tracheophyta</taxon>
        <taxon>Spermatophyta</taxon>
        <taxon>Magnoliopsida</taxon>
        <taxon>Liliopsida</taxon>
        <taxon>Araceae</taxon>
        <taxon>Aroideae</taxon>
        <taxon>Colocasieae</taxon>
        <taxon>Colocasia</taxon>
    </lineage>
</organism>
<evidence type="ECO:0000256" key="1">
    <source>
        <dbReference type="SAM" id="MobiDB-lite"/>
    </source>
</evidence>
<evidence type="ECO:0000313" key="2">
    <source>
        <dbReference type="EMBL" id="MQM05136.1"/>
    </source>
</evidence>
<dbReference type="Proteomes" id="UP000652761">
    <property type="component" value="Unassembled WGS sequence"/>
</dbReference>
<sequence>MEDALLMAKGDTNGKERSMDDKGVGETNKKEQVTTIGNSKPISREKRPNNSNRSHKRKKCKKCKKKLVPAPVERCQHCNKINHRSEECWKFQDKALVSTLPDLVSTHCPKTAQKVVMRNQTSRMGQGKSDEHPPYE</sequence>
<evidence type="ECO:0000313" key="3">
    <source>
        <dbReference type="Proteomes" id="UP000652761"/>
    </source>
</evidence>
<name>A0A843WBB0_COLES</name>
<proteinExistence type="predicted"/>
<accession>A0A843WBB0</accession>
<reference evidence="2" key="1">
    <citation type="submission" date="2017-07" db="EMBL/GenBank/DDBJ databases">
        <title>Taro Niue Genome Assembly and Annotation.</title>
        <authorList>
            <person name="Atibalentja N."/>
            <person name="Keating K."/>
            <person name="Fields C.J."/>
        </authorList>
    </citation>
    <scope>NUCLEOTIDE SEQUENCE</scope>
    <source>
        <strain evidence="2">Niue_2</strain>
        <tissue evidence="2">Leaf</tissue>
    </source>
</reference>
<comment type="caution">
    <text evidence="2">The sequence shown here is derived from an EMBL/GenBank/DDBJ whole genome shotgun (WGS) entry which is preliminary data.</text>
</comment>
<keyword evidence="3" id="KW-1185">Reference proteome</keyword>
<dbReference type="EMBL" id="NMUH01003354">
    <property type="protein sequence ID" value="MQM05136.1"/>
    <property type="molecule type" value="Genomic_DNA"/>
</dbReference>
<gene>
    <name evidence="2" type="ORF">Taro_037946</name>
</gene>
<feature type="compositionally biased region" description="Basic residues" evidence="1">
    <location>
        <begin position="53"/>
        <end position="63"/>
    </location>
</feature>
<protein>
    <submittedName>
        <fullName evidence="2">Uncharacterized protein</fullName>
    </submittedName>
</protein>
<dbReference type="AlphaFoldDB" id="A0A843WBB0"/>